<comment type="caution">
    <text evidence="9">The sequence shown here is derived from an EMBL/GenBank/DDBJ whole genome shotgun (WGS) entry which is preliminary data.</text>
</comment>
<dbReference type="Gramene" id="Manes.12G005700.1.v8.1">
    <property type="protein sequence ID" value="Manes.12G005700.1.v8.1.CDS"/>
    <property type="gene ID" value="Manes.12G005700.v8.1"/>
</dbReference>
<feature type="transmembrane region" description="Helical" evidence="8">
    <location>
        <begin position="25"/>
        <end position="45"/>
    </location>
</feature>
<dbReference type="AlphaFoldDB" id="A0A2C9USD2"/>
<comment type="subcellular location">
    <subcellularLocation>
        <location evidence="1">Endoplasmic reticulum membrane</location>
        <topology evidence="1">Multi-pass membrane protein</topology>
    </subcellularLocation>
</comment>
<dbReference type="EMBL" id="CM004398">
    <property type="protein sequence ID" value="OAY34242.1"/>
    <property type="molecule type" value="Genomic_DNA"/>
</dbReference>
<evidence type="ECO:0000256" key="6">
    <source>
        <dbReference type="ARBA" id="ARBA00023136"/>
    </source>
</evidence>
<evidence type="ECO:0000256" key="2">
    <source>
        <dbReference type="ARBA" id="ARBA00022692"/>
    </source>
</evidence>
<evidence type="ECO:0000256" key="7">
    <source>
        <dbReference type="SAM" id="MobiDB-lite"/>
    </source>
</evidence>
<reference evidence="10" key="1">
    <citation type="journal article" date="2016" name="Nat. Biotechnol.">
        <title>Sequencing wild and cultivated cassava and related species reveals extensive interspecific hybridization and genetic diversity.</title>
        <authorList>
            <person name="Bredeson J.V."/>
            <person name="Lyons J.B."/>
            <person name="Prochnik S.E."/>
            <person name="Wu G.A."/>
            <person name="Ha C.M."/>
            <person name="Edsinger-Gonzales E."/>
            <person name="Grimwood J."/>
            <person name="Schmutz J."/>
            <person name="Rabbi I.Y."/>
            <person name="Egesi C."/>
            <person name="Nauluvula P."/>
            <person name="Lebot V."/>
            <person name="Ndunguru J."/>
            <person name="Mkamilo G."/>
            <person name="Bart R.S."/>
            <person name="Setter T.L."/>
            <person name="Gleadow R.M."/>
            <person name="Kulakow P."/>
            <person name="Ferguson M.E."/>
            <person name="Rounsley S."/>
            <person name="Rokhsar D.S."/>
        </authorList>
    </citation>
    <scope>NUCLEOTIDE SEQUENCE [LARGE SCALE GENOMIC DNA]</scope>
    <source>
        <strain evidence="10">cv. AM560-2</strain>
    </source>
</reference>
<feature type="transmembrane region" description="Helical" evidence="8">
    <location>
        <begin position="290"/>
        <end position="314"/>
    </location>
</feature>
<feature type="region of interest" description="Disordered" evidence="7">
    <location>
        <begin position="330"/>
        <end position="350"/>
    </location>
</feature>
<dbReference type="GO" id="GO:0034389">
    <property type="term" value="P:lipid droplet organization"/>
    <property type="evidence" value="ECO:0000318"/>
    <property type="project" value="GO_Central"/>
</dbReference>
<protein>
    <recommendedName>
        <fullName evidence="11">Seipin 1A</fullName>
    </recommendedName>
</protein>
<dbReference type="Proteomes" id="UP000091857">
    <property type="component" value="Chromosome 12"/>
</dbReference>
<keyword evidence="2 8" id="KW-0812">Transmembrane</keyword>
<dbReference type="InterPro" id="IPR009617">
    <property type="entry name" value="Seipin"/>
</dbReference>
<dbReference type="GO" id="GO:0019915">
    <property type="term" value="P:lipid storage"/>
    <property type="evidence" value="ECO:0000318"/>
    <property type="project" value="GO_Central"/>
</dbReference>
<dbReference type="GO" id="GO:0005789">
    <property type="term" value="C:endoplasmic reticulum membrane"/>
    <property type="evidence" value="ECO:0000318"/>
    <property type="project" value="GO_Central"/>
</dbReference>
<dbReference type="GO" id="GO:0006629">
    <property type="term" value="P:lipid metabolic process"/>
    <property type="evidence" value="ECO:0007669"/>
    <property type="project" value="UniProtKB-KW"/>
</dbReference>
<keyword evidence="3" id="KW-0256">Endoplasmic reticulum</keyword>
<dbReference type="Pfam" id="PF06775">
    <property type="entry name" value="Seipin"/>
    <property type="match status" value="1"/>
</dbReference>
<evidence type="ECO:0000256" key="4">
    <source>
        <dbReference type="ARBA" id="ARBA00022989"/>
    </source>
</evidence>
<dbReference type="STRING" id="3983.A0A2C9USD2"/>
<accession>A0A2C9USD2</accession>
<evidence type="ECO:0000256" key="5">
    <source>
        <dbReference type="ARBA" id="ARBA00023098"/>
    </source>
</evidence>
<evidence type="ECO:0000256" key="8">
    <source>
        <dbReference type="SAM" id="Phobius"/>
    </source>
</evidence>
<dbReference type="GO" id="GO:0140042">
    <property type="term" value="P:lipid droplet formation"/>
    <property type="evidence" value="ECO:0007669"/>
    <property type="project" value="UniProtKB-ARBA"/>
</dbReference>
<proteinExistence type="predicted"/>
<evidence type="ECO:0000313" key="9">
    <source>
        <dbReference type="EMBL" id="OAY34242.1"/>
    </source>
</evidence>
<feature type="transmembrane region" description="Helical" evidence="8">
    <location>
        <begin position="87"/>
        <end position="113"/>
    </location>
</feature>
<dbReference type="CDD" id="cd23995">
    <property type="entry name" value="Seipin_BSCL2_like"/>
    <property type="match status" value="1"/>
</dbReference>
<evidence type="ECO:0000256" key="1">
    <source>
        <dbReference type="ARBA" id="ARBA00004477"/>
    </source>
</evidence>
<dbReference type="OMA" id="RHKEDYR"/>
<sequence>MEEEEEENEPQADWVVKIISFQADIIYNCIITLLSPFMLVFSMAFESYRRTEAAAATVESAVLKVPSKITHGSFILVRKIGVGALGAVHVLIILVSVMMLAGALGVGLVQLWVEEPLLLRQKLFFDYADVNPKAVFMFGGVDGGIIKKRQMGIPIGHTFHVNLQLLMPDSDYNRQVGMFQLAAEILSSNGNVVSKSSKPCMLQFRSLPIRLLQTCLMSIPLVLGISAETQRISVEILKHKEGYPRTKAIRVTLIPRAGTSYLPQLYEAEVIVNSRLPWTKQLVRNWKWTISIWATIYIYIFLLITLICCCRPLLFPWTVMNFSEHDNMDGNSSATEMVESEKEPRDEREVSDLMRKWQQRRRRRRTIFLQKDIAETEGSSASSMCITREDTSVVVEEDIGESESVCLGD</sequence>
<keyword evidence="5" id="KW-0443">Lipid metabolism</keyword>
<evidence type="ECO:0000256" key="3">
    <source>
        <dbReference type="ARBA" id="ARBA00022824"/>
    </source>
</evidence>
<feature type="compositionally biased region" description="Basic and acidic residues" evidence="7">
    <location>
        <begin position="339"/>
        <end position="350"/>
    </location>
</feature>
<name>A0A2C9USD2_MANES</name>
<keyword evidence="10" id="KW-1185">Reference proteome</keyword>
<evidence type="ECO:0008006" key="11">
    <source>
        <dbReference type="Google" id="ProtNLM"/>
    </source>
</evidence>
<dbReference type="PANTHER" id="PTHR21212">
    <property type="entry name" value="BERNARDINELLI-SEIP CONGENITAL LIPODYSTROPHY 2 HOMOLOG BSCL2 PROTEIN"/>
    <property type="match status" value="1"/>
</dbReference>
<organism evidence="9 10">
    <name type="scientific">Manihot esculenta</name>
    <name type="common">Cassava</name>
    <name type="synonym">Jatropha manihot</name>
    <dbReference type="NCBI Taxonomy" id="3983"/>
    <lineage>
        <taxon>Eukaryota</taxon>
        <taxon>Viridiplantae</taxon>
        <taxon>Streptophyta</taxon>
        <taxon>Embryophyta</taxon>
        <taxon>Tracheophyta</taxon>
        <taxon>Spermatophyta</taxon>
        <taxon>Magnoliopsida</taxon>
        <taxon>eudicotyledons</taxon>
        <taxon>Gunneridae</taxon>
        <taxon>Pentapetalae</taxon>
        <taxon>rosids</taxon>
        <taxon>fabids</taxon>
        <taxon>Malpighiales</taxon>
        <taxon>Euphorbiaceae</taxon>
        <taxon>Crotonoideae</taxon>
        <taxon>Manihoteae</taxon>
        <taxon>Manihot</taxon>
    </lineage>
</organism>
<evidence type="ECO:0000313" key="10">
    <source>
        <dbReference type="Proteomes" id="UP000091857"/>
    </source>
</evidence>
<keyword evidence="6 8" id="KW-0472">Membrane</keyword>
<keyword evidence="4 8" id="KW-1133">Transmembrane helix</keyword>
<gene>
    <name evidence="9" type="ORF">MANES_12G005700v8</name>
</gene>
<dbReference type="PANTHER" id="PTHR21212:SF5">
    <property type="entry name" value="SEIPIN-1"/>
    <property type="match status" value="1"/>
</dbReference>